<dbReference type="Pfam" id="PF01497">
    <property type="entry name" value="Peripla_BP_2"/>
    <property type="match status" value="1"/>
</dbReference>
<keyword evidence="2" id="KW-0732">Signal</keyword>
<sequence>MMKKIRLSIAVLFLFMIALAGCGRDTAQNVPQGGYDVTDIQGHVTHFAEKPKHIVTLSLSTDITMLGLVEPERMAAINALADDPVSSNIAGIAQNIPEKIGMPTSEQLMALHPDLVVAPDWGDITIVDSLRDLGIPVVVCKGVRSIDEIRETVTLLAAAAGEPARGEDLVRQMDEKLAALKEETSKIPTAERKTVVLISLMSSYGGIGSTFDDACGYAGVKNGMAELGIHTGQVMTKEQLVAIDPDILFLPTYNAHGTYDVAAFREKYLGDPALATLKAIKTGALREPREGYIYNGSQDIVFGAQEIAYMAYGDAFAQPDGLHLTAVKR</sequence>
<dbReference type="Proteomes" id="UP000004633">
    <property type="component" value="Unassembled WGS sequence"/>
</dbReference>
<dbReference type="PANTHER" id="PTHR30535">
    <property type="entry name" value="VITAMIN B12-BINDING PROTEIN"/>
    <property type="match status" value="1"/>
</dbReference>
<evidence type="ECO:0000313" key="5">
    <source>
        <dbReference type="Proteomes" id="UP000004633"/>
    </source>
</evidence>
<dbReference type="EMBL" id="AECV01000016">
    <property type="protein sequence ID" value="EFW29830.1"/>
    <property type="molecule type" value="Genomic_DNA"/>
</dbReference>
<dbReference type="PANTHER" id="PTHR30535:SF34">
    <property type="entry name" value="MOLYBDATE-BINDING PROTEIN MOLA"/>
    <property type="match status" value="1"/>
</dbReference>
<dbReference type="GO" id="GO:0071281">
    <property type="term" value="P:cellular response to iron ion"/>
    <property type="evidence" value="ECO:0007669"/>
    <property type="project" value="TreeGrafter"/>
</dbReference>
<proteinExistence type="inferred from homology"/>
<keyword evidence="5" id="KW-1185">Reference proteome</keyword>
<evidence type="ECO:0000313" key="4">
    <source>
        <dbReference type="EMBL" id="EFW29830.1"/>
    </source>
</evidence>
<name>E7N248_9FIRM</name>
<comment type="similarity">
    <text evidence="1">Belongs to the bacterial solute-binding protein 8 family.</text>
</comment>
<feature type="domain" description="Fe/B12 periplasmic-binding" evidence="3">
    <location>
        <begin position="53"/>
        <end position="315"/>
    </location>
</feature>
<dbReference type="STRING" id="749551.HMPREF9555_01058"/>
<dbReference type="AlphaFoldDB" id="E7N248"/>
<evidence type="ECO:0000256" key="2">
    <source>
        <dbReference type="SAM" id="SignalP"/>
    </source>
</evidence>
<evidence type="ECO:0000256" key="1">
    <source>
        <dbReference type="ARBA" id="ARBA00008814"/>
    </source>
</evidence>
<feature type="chain" id="PRO_5039153688" evidence="2">
    <location>
        <begin position="21"/>
        <end position="329"/>
    </location>
</feature>
<reference evidence="4 5" key="1">
    <citation type="submission" date="2010-08" db="EMBL/GenBank/DDBJ databases">
        <authorList>
            <person name="Weinstock G."/>
            <person name="Sodergren E."/>
            <person name="Clifton S."/>
            <person name="Fulton L."/>
            <person name="Fulton B."/>
            <person name="Courtney L."/>
            <person name="Fronick C."/>
            <person name="Harrison M."/>
            <person name="Strong C."/>
            <person name="Farmer C."/>
            <person name="Delahaunty K."/>
            <person name="Markovic C."/>
            <person name="Hall O."/>
            <person name="Minx P."/>
            <person name="Tomlinson C."/>
            <person name="Mitreva M."/>
            <person name="Hou S."/>
            <person name="Chen J."/>
            <person name="Wollam A."/>
            <person name="Pepin K.H."/>
            <person name="Johnson M."/>
            <person name="Bhonagiri V."/>
            <person name="Zhang X."/>
            <person name="Suruliraj S."/>
            <person name="Warren W."/>
            <person name="Chinwalla A."/>
            <person name="Mardis E.R."/>
            <person name="Wilson R.K."/>
        </authorList>
    </citation>
    <scope>NUCLEOTIDE SEQUENCE [LARGE SCALE GENOMIC DNA]</scope>
    <source>
        <strain evidence="4 5">F0399</strain>
    </source>
</reference>
<dbReference type="RefSeq" id="WP_009349724.1">
    <property type="nucleotide sequence ID" value="NZ_GL638136.1"/>
</dbReference>
<dbReference type="PROSITE" id="PS50983">
    <property type="entry name" value="FE_B12_PBP"/>
    <property type="match status" value="1"/>
</dbReference>
<evidence type="ECO:0000259" key="3">
    <source>
        <dbReference type="PROSITE" id="PS50983"/>
    </source>
</evidence>
<feature type="signal peptide" evidence="2">
    <location>
        <begin position="1"/>
        <end position="20"/>
    </location>
</feature>
<dbReference type="InterPro" id="IPR050902">
    <property type="entry name" value="ABC_Transporter_SBP"/>
</dbReference>
<dbReference type="PROSITE" id="PS51257">
    <property type="entry name" value="PROKAR_LIPOPROTEIN"/>
    <property type="match status" value="1"/>
</dbReference>
<accession>E7N248</accession>
<protein>
    <submittedName>
        <fullName evidence="4">Periplasmic binding protein</fullName>
    </submittedName>
</protein>
<gene>
    <name evidence="4" type="ORF">HMPREF9555_01058</name>
</gene>
<comment type="caution">
    <text evidence="4">The sequence shown here is derived from an EMBL/GenBank/DDBJ whole genome shotgun (WGS) entry which is preliminary data.</text>
</comment>
<dbReference type="SUPFAM" id="SSF53807">
    <property type="entry name" value="Helical backbone' metal receptor"/>
    <property type="match status" value="1"/>
</dbReference>
<organism evidence="4 5">
    <name type="scientific">Selenomonas artemidis F0399</name>
    <dbReference type="NCBI Taxonomy" id="749551"/>
    <lineage>
        <taxon>Bacteria</taxon>
        <taxon>Bacillati</taxon>
        <taxon>Bacillota</taxon>
        <taxon>Negativicutes</taxon>
        <taxon>Selenomonadales</taxon>
        <taxon>Selenomonadaceae</taxon>
        <taxon>Selenomonas</taxon>
    </lineage>
</organism>
<dbReference type="Gene3D" id="3.40.50.1980">
    <property type="entry name" value="Nitrogenase molybdenum iron protein domain"/>
    <property type="match status" value="2"/>
</dbReference>
<dbReference type="HOGENOM" id="CLU_038034_2_4_9"/>
<dbReference type="InterPro" id="IPR002491">
    <property type="entry name" value="ABC_transptr_periplasmic_BD"/>
</dbReference>